<evidence type="ECO:0000313" key="3">
    <source>
        <dbReference type="Proteomes" id="UP001589607"/>
    </source>
</evidence>
<sequence>MKKSTFIAIVLTVFTMNVTIAQSNVAQNLDYAMQSSENIQEEVFSVNNAMNQLSKEIVILGNPNATLFESRINDYTNQIVNLSHEIIDYVALASNETTISFSTLEIEKAAKKLVYLNKEITILKTTILNAIENNNNQEALQYVSQLRRIVNCQNDKSVIIIEIIEGLKKSVKPYKVCIQAIDSNGNATVYSAGFYCYNTATGEYIYPDSQDGSCFLALNPGNYTFDSYDDYFCGTSSSNVTLSRNLENVDGVIVVNLTVWCE</sequence>
<dbReference type="EMBL" id="JBHMEY010000089">
    <property type="protein sequence ID" value="MFB9098461.1"/>
    <property type="molecule type" value="Genomic_DNA"/>
</dbReference>
<keyword evidence="1" id="KW-0732">Signal</keyword>
<protein>
    <submittedName>
        <fullName evidence="2">Uncharacterized protein</fullName>
    </submittedName>
</protein>
<name>A0ABV5GU24_9FLAO</name>
<reference evidence="2 3" key="1">
    <citation type="submission" date="2024-09" db="EMBL/GenBank/DDBJ databases">
        <authorList>
            <person name="Sun Q."/>
            <person name="Mori K."/>
        </authorList>
    </citation>
    <scope>NUCLEOTIDE SEQUENCE [LARGE SCALE GENOMIC DNA]</scope>
    <source>
        <strain evidence="2 3">CECT 7955</strain>
    </source>
</reference>
<accession>A0ABV5GU24</accession>
<organism evidence="2 3">
    <name type="scientific">Flavobacterium jumunjinense</name>
    <dbReference type="NCBI Taxonomy" id="998845"/>
    <lineage>
        <taxon>Bacteria</taxon>
        <taxon>Pseudomonadati</taxon>
        <taxon>Bacteroidota</taxon>
        <taxon>Flavobacteriia</taxon>
        <taxon>Flavobacteriales</taxon>
        <taxon>Flavobacteriaceae</taxon>
        <taxon>Flavobacterium</taxon>
    </lineage>
</organism>
<evidence type="ECO:0000313" key="2">
    <source>
        <dbReference type="EMBL" id="MFB9098461.1"/>
    </source>
</evidence>
<dbReference type="Proteomes" id="UP001589607">
    <property type="component" value="Unassembled WGS sequence"/>
</dbReference>
<gene>
    <name evidence="2" type="ORF">ACFFVF_18300</name>
</gene>
<proteinExistence type="predicted"/>
<feature type="chain" id="PRO_5046358270" evidence="1">
    <location>
        <begin position="27"/>
        <end position="262"/>
    </location>
</feature>
<dbReference type="RefSeq" id="WP_236456390.1">
    <property type="nucleotide sequence ID" value="NZ_CBCSGE010000014.1"/>
</dbReference>
<feature type="signal peptide" evidence="1">
    <location>
        <begin position="1"/>
        <end position="26"/>
    </location>
</feature>
<comment type="caution">
    <text evidence="2">The sequence shown here is derived from an EMBL/GenBank/DDBJ whole genome shotgun (WGS) entry which is preliminary data.</text>
</comment>
<evidence type="ECO:0000256" key="1">
    <source>
        <dbReference type="SAM" id="SignalP"/>
    </source>
</evidence>
<keyword evidence="3" id="KW-1185">Reference proteome</keyword>